<feature type="modified residue" description="4-aspartylphosphate" evidence="7">
    <location>
        <position position="794"/>
    </location>
</feature>
<evidence type="ECO:0000256" key="8">
    <source>
        <dbReference type="SAM" id="Coils"/>
    </source>
</evidence>
<dbReference type="SUPFAM" id="SSF55781">
    <property type="entry name" value="GAF domain-like"/>
    <property type="match status" value="1"/>
</dbReference>
<dbReference type="PANTHER" id="PTHR45339">
    <property type="entry name" value="HYBRID SIGNAL TRANSDUCTION HISTIDINE KINASE J"/>
    <property type="match status" value="1"/>
</dbReference>
<evidence type="ECO:0000256" key="3">
    <source>
        <dbReference type="ARBA" id="ARBA00022553"/>
    </source>
</evidence>
<dbReference type="InterPro" id="IPR029016">
    <property type="entry name" value="GAF-like_dom_sf"/>
</dbReference>
<dbReference type="InterPro" id="IPR004358">
    <property type="entry name" value="Sig_transdc_His_kin-like_C"/>
</dbReference>
<dbReference type="InterPro" id="IPR036890">
    <property type="entry name" value="HATPase_C_sf"/>
</dbReference>
<dbReference type="SUPFAM" id="SSF46458">
    <property type="entry name" value="Globin-like"/>
    <property type="match status" value="1"/>
</dbReference>
<feature type="modified residue" description="4-aspartylphosphate" evidence="7">
    <location>
        <position position="1063"/>
    </location>
</feature>
<evidence type="ECO:0000256" key="1">
    <source>
        <dbReference type="ARBA" id="ARBA00000085"/>
    </source>
</evidence>
<dbReference type="CDD" id="cd16922">
    <property type="entry name" value="HATPase_EvgS-ArcB-TorS-like"/>
    <property type="match status" value="1"/>
</dbReference>
<proteinExistence type="predicted"/>
<dbReference type="SMART" id="SM00387">
    <property type="entry name" value="HATPase_c"/>
    <property type="match status" value="1"/>
</dbReference>
<dbReference type="EMBL" id="JAIMJA010000022">
    <property type="protein sequence ID" value="MCE2596650.1"/>
    <property type="molecule type" value="Genomic_DNA"/>
</dbReference>
<evidence type="ECO:0000256" key="6">
    <source>
        <dbReference type="ARBA" id="ARBA00023012"/>
    </source>
</evidence>
<keyword evidence="4" id="KW-0808">Transferase</keyword>
<dbReference type="InterPro" id="IPR003661">
    <property type="entry name" value="HisK_dim/P_dom"/>
</dbReference>
<dbReference type="InterPro" id="IPR012292">
    <property type="entry name" value="Globin/Proto"/>
</dbReference>
<dbReference type="SUPFAM" id="SSF47384">
    <property type="entry name" value="Homodimeric domain of signal transducing histidine kinase"/>
    <property type="match status" value="1"/>
</dbReference>
<evidence type="ECO:0000256" key="2">
    <source>
        <dbReference type="ARBA" id="ARBA00012438"/>
    </source>
</evidence>
<evidence type="ECO:0000313" key="12">
    <source>
        <dbReference type="Proteomes" id="UP001201273"/>
    </source>
</evidence>
<organism evidence="11 12">
    <name type="scientific">Motilimonas cestriensis</name>
    <dbReference type="NCBI Taxonomy" id="2742685"/>
    <lineage>
        <taxon>Bacteria</taxon>
        <taxon>Pseudomonadati</taxon>
        <taxon>Pseudomonadota</taxon>
        <taxon>Gammaproteobacteria</taxon>
        <taxon>Alteromonadales</taxon>
        <taxon>Alteromonadales genera incertae sedis</taxon>
        <taxon>Motilimonas</taxon>
    </lineage>
</organism>
<evidence type="ECO:0000256" key="5">
    <source>
        <dbReference type="ARBA" id="ARBA00022777"/>
    </source>
</evidence>
<dbReference type="InterPro" id="IPR009050">
    <property type="entry name" value="Globin-like_sf"/>
</dbReference>
<feature type="domain" description="Response regulatory" evidence="10">
    <location>
        <begin position="1013"/>
        <end position="1129"/>
    </location>
</feature>
<dbReference type="InterPro" id="IPR011006">
    <property type="entry name" value="CheY-like_superfamily"/>
</dbReference>
<dbReference type="Gene3D" id="3.40.50.2300">
    <property type="match status" value="3"/>
</dbReference>
<dbReference type="Pfam" id="PF11563">
    <property type="entry name" value="Protoglobin"/>
    <property type="match status" value="1"/>
</dbReference>
<reference evidence="11 12" key="1">
    <citation type="journal article" date="2022" name="Environ. Microbiol. Rep.">
        <title>Eco-phylogenetic analyses reveal divergent evolution of vitamin B12 metabolism in the marine bacterial family 'Psychromonadaceae'.</title>
        <authorList>
            <person name="Jin X."/>
            <person name="Yang Y."/>
            <person name="Cao H."/>
            <person name="Gao B."/>
            <person name="Zhao Z."/>
        </authorList>
    </citation>
    <scope>NUCLEOTIDE SEQUENCE [LARGE SCALE GENOMIC DNA]</scope>
    <source>
        <strain evidence="11 12">MKS20</strain>
    </source>
</reference>
<dbReference type="SMART" id="SM00448">
    <property type="entry name" value="REC"/>
    <property type="match status" value="2"/>
</dbReference>
<comment type="caution">
    <text evidence="11">The sequence shown here is derived from an EMBL/GenBank/DDBJ whole genome shotgun (WGS) entry which is preliminary data.</text>
</comment>
<feature type="domain" description="Response regulatory" evidence="10">
    <location>
        <begin position="745"/>
        <end position="858"/>
    </location>
</feature>
<gene>
    <name evidence="11" type="ORF">K6Y31_17820</name>
</gene>
<keyword evidence="5" id="KW-0418">Kinase</keyword>
<dbReference type="PANTHER" id="PTHR45339:SF1">
    <property type="entry name" value="HYBRID SIGNAL TRANSDUCTION HISTIDINE KINASE J"/>
    <property type="match status" value="1"/>
</dbReference>
<dbReference type="InterPro" id="IPR003018">
    <property type="entry name" value="GAF"/>
</dbReference>
<evidence type="ECO:0000259" key="9">
    <source>
        <dbReference type="PROSITE" id="PS50109"/>
    </source>
</evidence>
<dbReference type="Gene3D" id="3.30.450.40">
    <property type="match status" value="1"/>
</dbReference>
<dbReference type="InterPro" id="IPR044398">
    <property type="entry name" value="Globin-sensor_dom"/>
</dbReference>
<keyword evidence="3 7" id="KW-0597">Phosphoprotein</keyword>
<dbReference type="CDD" id="cd17546">
    <property type="entry name" value="REC_hyHK_CKI1_RcsC-like"/>
    <property type="match status" value="1"/>
</dbReference>
<dbReference type="InterPro" id="IPR005467">
    <property type="entry name" value="His_kinase_dom"/>
</dbReference>
<dbReference type="CDD" id="cd00082">
    <property type="entry name" value="HisKA"/>
    <property type="match status" value="1"/>
</dbReference>
<keyword evidence="8" id="KW-0175">Coiled coil</keyword>
<dbReference type="Gene3D" id="3.30.565.10">
    <property type="entry name" value="Histidine kinase-like ATPase, C-terminal domain"/>
    <property type="match status" value="1"/>
</dbReference>
<dbReference type="RefSeq" id="WP_233054281.1">
    <property type="nucleotide sequence ID" value="NZ_JAIMJA010000022.1"/>
</dbReference>
<dbReference type="SUPFAM" id="SSF52172">
    <property type="entry name" value="CheY-like"/>
    <property type="match status" value="3"/>
</dbReference>
<dbReference type="InterPro" id="IPR003594">
    <property type="entry name" value="HATPase_dom"/>
</dbReference>
<keyword evidence="12" id="KW-1185">Reference proteome</keyword>
<accession>A0ABS8WDS7</accession>
<evidence type="ECO:0000259" key="10">
    <source>
        <dbReference type="PROSITE" id="PS50110"/>
    </source>
</evidence>
<evidence type="ECO:0000256" key="4">
    <source>
        <dbReference type="ARBA" id="ARBA00022679"/>
    </source>
</evidence>
<comment type="catalytic activity">
    <reaction evidence="1">
        <text>ATP + protein L-histidine = ADP + protein N-phospho-L-histidine.</text>
        <dbReference type="EC" id="2.7.13.3"/>
    </reaction>
</comment>
<sequence length="1131" mass="125011">MREEEITSEQLLKQFQITEEDLSLIKEFGLLGKADVAILIKDFYIWLENQSWYDQYFSSGVPSAVKTLQSDYWKRFLEGCVDEQYVKQRVTVGNVHARINLPVTAYLAGMNFAHCWFSTVAQKSTKNLTKCIDLLNAISKLIQLDCNIVMHVYSLQSLDTIRKQGEITSQIVNETTRVIRAAAEGNFSTVYAKQDDSDVLEAPINQMINNLKQFNEENQKDKWLKNGIAELSLNLRGGLSISQMADNAIEFIANYLNAQVGVLYVTEKGISSLAASYAFIKRKNLNTTFKPGEGIVGQAMKEKKTILLTDVPSDYISINSGLGESAPGNIIVQPLVYQNEVKGVIELGSFTGFEESHLSFLGIVSESIAVSINSAQDQEVMHQLLIEAQQTSSKLQLQQDELESANQTLEEQAQALKQSEEELTLQRDMLEASNSELKSKTIDLEKQRSEVELATEELQKKADQLATASKYKSEFLANMSHELRTPLNSLLLLSETMMMDYHKNLNAEQIEDLKIIHSGGKSLLNLINDILDLSKIEAGKMTISPENVDLERLITGLETQFKAIAKEKNLAFKISMGNLRDVTIHTDVKRLEQILRNFLSNAFKFTVEGEIELSVNRSYLNALNGFCVTFSVKDTGIGIDPKNQSLIFQTFQQIDGSTARNYSGTGLGLAISKELATLLGGSIDVKSSVGQGSEFQCHLPCKVQSSNLISKATQSQQVNSTSPYSESSEVLSTSLATEKQPDNPYVLIVESDQSLADVISTDIKKLGFDTKVTQTGNQAISLINENLPSAVVLDLNVSEMDGLEFLVAIKAAPKTISLPIHIFSSGPGKSETFKKCAIEIFQNEDASQSLLPTLSRFQSILKKRLKTALIVNDSGFKTEALESELKENGFELVLAESESNALEALNNSAADFCILNVGESTSNGASVLDNIASGKISNSPPLILYTSDESQTEYNRLSEFSQYVGLSYEFDPDNLPTEIENFLVSHSVPKEPQKQPTNQTPASSSNTDLAGISILIVDDDIRNVYAISKILRKQGMNVSLADNGKLAIVKLLEDNNIDVVLMDIMMPVMDGYEAMIEIRSKVSDNIPIIALTAKAMAADREKCIEAGANDYMSKPVEIHNLLAMLKLWCFR</sequence>
<dbReference type="Pfam" id="PF00512">
    <property type="entry name" value="HisKA"/>
    <property type="match status" value="1"/>
</dbReference>
<dbReference type="Pfam" id="PF00072">
    <property type="entry name" value="Response_reg"/>
    <property type="match status" value="2"/>
</dbReference>
<dbReference type="Proteomes" id="UP001201273">
    <property type="component" value="Unassembled WGS sequence"/>
</dbReference>
<dbReference type="SMART" id="SM00388">
    <property type="entry name" value="HisKA"/>
    <property type="match status" value="1"/>
</dbReference>
<dbReference type="Gene3D" id="1.10.490.10">
    <property type="entry name" value="Globins"/>
    <property type="match status" value="1"/>
</dbReference>
<dbReference type="InterPro" id="IPR036097">
    <property type="entry name" value="HisK_dim/P_sf"/>
</dbReference>
<dbReference type="InterPro" id="IPR001789">
    <property type="entry name" value="Sig_transdc_resp-reg_receiver"/>
</dbReference>
<dbReference type="PRINTS" id="PR00344">
    <property type="entry name" value="BCTRLSENSOR"/>
</dbReference>
<dbReference type="SMART" id="SM00065">
    <property type="entry name" value="GAF"/>
    <property type="match status" value="1"/>
</dbReference>
<evidence type="ECO:0000256" key="7">
    <source>
        <dbReference type="PROSITE-ProRule" id="PRU00169"/>
    </source>
</evidence>
<dbReference type="PROSITE" id="PS50110">
    <property type="entry name" value="RESPONSE_REGULATORY"/>
    <property type="match status" value="2"/>
</dbReference>
<dbReference type="EC" id="2.7.13.3" evidence="2"/>
<protein>
    <recommendedName>
        <fullName evidence="2">histidine kinase</fullName>
        <ecNumber evidence="2">2.7.13.3</ecNumber>
    </recommendedName>
</protein>
<feature type="coiled-coil region" evidence="8">
    <location>
        <begin position="385"/>
        <end position="464"/>
    </location>
</feature>
<dbReference type="Gene3D" id="1.10.287.130">
    <property type="match status" value="1"/>
</dbReference>
<dbReference type="SUPFAM" id="SSF55874">
    <property type="entry name" value="ATPase domain of HSP90 chaperone/DNA topoisomerase II/histidine kinase"/>
    <property type="match status" value="1"/>
</dbReference>
<dbReference type="Pfam" id="PF02518">
    <property type="entry name" value="HATPase_c"/>
    <property type="match status" value="1"/>
</dbReference>
<feature type="domain" description="Histidine kinase" evidence="9">
    <location>
        <begin position="478"/>
        <end position="703"/>
    </location>
</feature>
<evidence type="ECO:0000313" key="11">
    <source>
        <dbReference type="EMBL" id="MCE2596650.1"/>
    </source>
</evidence>
<dbReference type="PROSITE" id="PS50109">
    <property type="entry name" value="HIS_KIN"/>
    <property type="match status" value="1"/>
</dbReference>
<keyword evidence="6" id="KW-0902">Two-component regulatory system</keyword>
<name>A0ABS8WDS7_9GAMM</name>
<dbReference type="Pfam" id="PF13185">
    <property type="entry name" value="GAF_2"/>
    <property type="match status" value="1"/>
</dbReference>